<accession>A0A9N8HWC5</accession>
<feature type="transmembrane region" description="Helical" evidence="6">
    <location>
        <begin position="564"/>
        <end position="582"/>
    </location>
</feature>
<dbReference type="Pfam" id="PF01061">
    <property type="entry name" value="ABC2_membrane"/>
    <property type="match status" value="1"/>
</dbReference>
<evidence type="ECO:0000256" key="5">
    <source>
        <dbReference type="ARBA" id="ARBA00023136"/>
    </source>
</evidence>
<dbReference type="InterPro" id="IPR013525">
    <property type="entry name" value="ABC2_TM"/>
</dbReference>
<dbReference type="InterPro" id="IPR003439">
    <property type="entry name" value="ABC_transporter-like_ATP-bd"/>
</dbReference>
<dbReference type="EMBL" id="CAICTM010002143">
    <property type="protein sequence ID" value="CAB9528087.1"/>
    <property type="molecule type" value="Genomic_DNA"/>
</dbReference>
<dbReference type="Proteomes" id="UP001153069">
    <property type="component" value="Unassembled WGS sequence"/>
</dbReference>
<dbReference type="AlphaFoldDB" id="A0A9N8HWC5"/>
<keyword evidence="3 6" id="KW-0812">Transmembrane</keyword>
<dbReference type="GO" id="GO:0005524">
    <property type="term" value="F:ATP binding"/>
    <property type="evidence" value="ECO:0007669"/>
    <property type="project" value="InterPro"/>
</dbReference>
<dbReference type="InterPro" id="IPR050352">
    <property type="entry name" value="ABCG_transporters"/>
</dbReference>
<evidence type="ECO:0000313" key="9">
    <source>
        <dbReference type="Proteomes" id="UP001153069"/>
    </source>
</evidence>
<protein>
    <submittedName>
        <fullName evidence="8">White-brown complex homolog protein 30</fullName>
    </submittedName>
</protein>
<dbReference type="SUPFAM" id="SSF52540">
    <property type="entry name" value="P-loop containing nucleoside triphosphate hydrolases"/>
    <property type="match status" value="1"/>
</dbReference>
<reference evidence="8" key="1">
    <citation type="submission" date="2020-06" db="EMBL/GenBank/DDBJ databases">
        <authorList>
            <consortium name="Plant Systems Biology data submission"/>
        </authorList>
    </citation>
    <scope>NUCLEOTIDE SEQUENCE</scope>
    <source>
        <strain evidence="8">D6</strain>
    </source>
</reference>
<dbReference type="PROSITE" id="PS00211">
    <property type="entry name" value="ABC_TRANSPORTER_1"/>
    <property type="match status" value="1"/>
</dbReference>
<feature type="transmembrane region" description="Helical" evidence="6">
    <location>
        <begin position="667"/>
        <end position="688"/>
    </location>
</feature>
<evidence type="ECO:0000256" key="2">
    <source>
        <dbReference type="ARBA" id="ARBA00022448"/>
    </source>
</evidence>
<comment type="subcellular location">
    <subcellularLocation>
        <location evidence="1">Membrane</location>
        <topology evidence="1">Multi-pass membrane protein</topology>
    </subcellularLocation>
</comment>
<name>A0A9N8HWC5_9STRA</name>
<keyword evidence="5 6" id="KW-0472">Membrane</keyword>
<keyword evidence="9" id="KW-1185">Reference proteome</keyword>
<feature type="transmembrane region" description="Helical" evidence="6">
    <location>
        <begin position="460"/>
        <end position="481"/>
    </location>
</feature>
<dbReference type="Gene3D" id="3.40.50.300">
    <property type="entry name" value="P-loop containing nucleotide triphosphate hydrolases"/>
    <property type="match status" value="1"/>
</dbReference>
<dbReference type="Pfam" id="PF00005">
    <property type="entry name" value="ABC_tran"/>
    <property type="match status" value="1"/>
</dbReference>
<dbReference type="InterPro" id="IPR017871">
    <property type="entry name" value="ABC_transporter-like_CS"/>
</dbReference>
<dbReference type="GO" id="GO:0140359">
    <property type="term" value="F:ABC-type transporter activity"/>
    <property type="evidence" value="ECO:0007669"/>
    <property type="project" value="InterPro"/>
</dbReference>
<dbReference type="OrthoDB" id="66620at2759"/>
<feature type="transmembrane region" description="Helical" evidence="6">
    <location>
        <begin position="6"/>
        <end position="26"/>
    </location>
</feature>
<evidence type="ECO:0000256" key="6">
    <source>
        <dbReference type="SAM" id="Phobius"/>
    </source>
</evidence>
<dbReference type="Pfam" id="PF19055">
    <property type="entry name" value="ABC2_membrane_7"/>
    <property type="match status" value="1"/>
</dbReference>
<evidence type="ECO:0000259" key="7">
    <source>
        <dbReference type="PROSITE" id="PS50893"/>
    </source>
</evidence>
<keyword evidence="2" id="KW-0813">Transport</keyword>
<gene>
    <name evidence="8" type="ORF">SEMRO_2145_G316370.1</name>
</gene>
<dbReference type="PANTHER" id="PTHR48041">
    <property type="entry name" value="ABC TRANSPORTER G FAMILY MEMBER 28"/>
    <property type="match status" value="1"/>
</dbReference>
<dbReference type="GO" id="GO:0016020">
    <property type="term" value="C:membrane"/>
    <property type="evidence" value="ECO:0007669"/>
    <property type="project" value="UniProtKB-SubCell"/>
</dbReference>
<comment type="caution">
    <text evidence="8">The sequence shown here is derived from an EMBL/GenBank/DDBJ whole genome shotgun (WGS) entry which is preliminary data.</text>
</comment>
<proteinExistence type="predicted"/>
<dbReference type="InterPro" id="IPR027417">
    <property type="entry name" value="P-loop_NTPase"/>
</dbReference>
<evidence type="ECO:0000256" key="4">
    <source>
        <dbReference type="ARBA" id="ARBA00022989"/>
    </source>
</evidence>
<feature type="domain" description="ABC transporter" evidence="7">
    <location>
        <begin position="51"/>
        <end position="313"/>
    </location>
</feature>
<dbReference type="InterPro" id="IPR043926">
    <property type="entry name" value="ABCG_dom"/>
</dbReference>
<feature type="transmembrane region" description="Helical" evidence="6">
    <location>
        <begin position="502"/>
        <end position="522"/>
    </location>
</feature>
<feature type="transmembrane region" description="Helical" evidence="6">
    <location>
        <begin position="534"/>
        <end position="555"/>
    </location>
</feature>
<dbReference type="PROSITE" id="PS50893">
    <property type="entry name" value="ABC_TRANSPORTER_2"/>
    <property type="match status" value="1"/>
</dbReference>
<sequence>MPSSWAMLLLHTGIFFSNLLLGSAAFGSYQENNNGTVPLTVSLPSGSSSGLLWQDLSVMTPSSQCLLRSSSGFVENGHICGILGPSGAGKTTFLSTIAGRPEASLHVNGQVLHYQLDNGHSNNNNNDNNYNYKCAPVQSGGVAWLQQHDAFFERLTVKETLDLAVFLELPHLSWTQRDQVARSCLDSLGLSPLQDRPVGSPKASRVLDGATLSGGEMRRLSVAVELVTMPHLFIADEPTSGIDSKMSENVMAAIASLARERQIPCFCTLHQPRSSIWHMLDAVILMAPGGRICYAGPREDVLGYLSSVGYDCPSLTNPAEFVVDLVSVDPENVEQAAKDSKRIEELAATFARYTKEQQSTNGGTTCTIVSDDSLPVSKAQQQTSSVVEIDDTKQRHPFRAVRRFGALFRRSWRQNIRSTFLNAFRLLISTGTALMLSQIFPSIAKGEPPQPKSVVDRVALLSFGVINMMMTAVMKTLDVFAKEKPIVQREKNRNLYSSLEYLLSKSVAEIPLDVTFAVVFTATLKATTGLAISWSNLTATFSLMTVAGASLGLLIGSFTSSQEAAVSTGIPIVIIMMIVGIINPSGVDPTIEKPLLIQSIKTFSPIATAIEALALAEFSGMEFEQQKSFLGWRKIRDVSRVGGVALVKNGDEVLDALGLRDADYPGVMRHMTALSLLNFGLCWLFLGFSDTAWFGRLKQLYKATFSGRGARGVTTSTKDECAPDPIETVNRHTMTVTQQIKPKRVAVNARV</sequence>
<evidence type="ECO:0000313" key="8">
    <source>
        <dbReference type="EMBL" id="CAB9528087.1"/>
    </source>
</evidence>
<dbReference type="GO" id="GO:0016887">
    <property type="term" value="F:ATP hydrolysis activity"/>
    <property type="evidence" value="ECO:0007669"/>
    <property type="project" value="InterPro"/>
</dbReference>
<dbReference type="PANTHER" id="PTHR48041:SF139">
    <property type="entry name" value="PROTEIN SCARLET"/>
    <property type="match status" value="1"/>
</dbReference>
<feature type="transmembrane region" description="Helical" evidence="6">
    <location>
        <begin position="419"/>
        <end position="440"/>
    </location>
</feature>
<keyword evidence="4 6" id="KW-1133">Transmembrane helix</keyword>
<evidence type="ECO:0000256" key="1">
    <source>
        <dbReference type="ARBA" id="ARBA00004141"/>
    </source>
</evidence>
<organism evidence="8 9">
    <name type="scientific">Seminavis robusta</name>
    <dbReference type="NCBI Taxonomy" id="568900"/>
    <lineage>
        <taxon>Eukaryota</taxon>
        <taxon>Sar</taxon>
        <taxon>Stramenopiles</taxon>
        <taxon>Ochrophyta</taxon>
        <taxon>Bacillariophyta</taxon>
        <taxon>Bacillariophyceae</taxon>
        <taxon>Bacillariophycidae</taxon>
        <taxon>Naviculales</taxon>
        <taxon>Naviculaceae</taxon>
        <taxon>Seminavis</taxon>
    </lineage>
</organism>
<evidence type="ECO:0000256" key="3">
    <source>
        <dbReference type="ARBA" id="ARBA00022692"/>
    </source>
</evidence>